<dbReference type="RefSeq" id="WP_379563747.1">
    <property type="nucleotide sequence ID" value="NZ_CP085256.1"/>
</dbReference>
<reference evidence="2" key="1">
    <citation type="journal article" date="2019" name="Int. J. Syst. Evol. Microbiol.">
        <title>The Global Catalogue of Microorganisms (GCM) 10K type strain sequencing project: providing services to taxonomists for standard genome sequencing and annotation.</title>
        <authorList>
            <consortium name="The Broad Institute Genomics Platform"/>
            <consortium name="The Broad Institute Genome Sequencing Center for Infectious Disease"/>
            <person name="Wu L."/>
            <person name="Ma J."/>
        </authorList>
    </citation>
    <scope>NUCLEOTIDE SEQUENCE [LARGE SCALE GENOMIC DNA]</scope>
    <source>
        <strain evidence="2">TISTR 1858</strain>
    </source>
</reference>
<keyword evidence="1" id="KW-0238">DNA-binding</keyword>
<evidence type="ECO:0000313" key="1">
    <source>
        <dbReference type="EMBL" id="MFD2630466.1"/>
    </source>
</evidence>
<sequence>MNEKQIERALKDYHWMIKEIKRQRDMLDNEIGLKLVASSGIESTLPKAKGSVSDPVGQEILRREKKSGWIIKLEKKVLYIQERMDAIEEPKEKVILECLLDGMAISAISEHMGLSRRQVYHIKDEIVRKISHFAHSAQ</sequence>
<comment type="caution">
    <text evidence="1">The sequence shown here is derived from an EMBL/GenBank/DDBJ whole genome shotgun (WGS) entry which is preliminary data.</text>
</comment>
<evidence type="ECO:0000313" key="2">
    <source>
        <dbReference type="Proteomes" id="UP001597451"/>
    </source>
</evidence>
<dbReference type="GO" id="GO:0003677">
    <property type="term" value="F:DNA binding"/>
    <property type="evidence" value="ECO:0007669"/>
    <property type="project" value="UniProtKB-KW"/>
</dbReference>
<name>A0ABW5Q522_9BACI</name>
<organism evidence="1 2">
    <name type="scientific">Oceanobacillus kapialis</name>
    <dbReference type="NCBI Taxonomy" id="481353"/>
    <lineage>
        <taxon>Bacteria</taxon>
        <taxon>Bacillati</taxon>
        <taxon>Bacillota</taxon>
        <taxon>Bacilli</taxon>
        <taxon>Bacillales</taxon>
        <taxon>Bacillaceae</taxon>
        <taxon>Oceanobacillus</taxon>
    </lineage>
</organism>
<gene>
    <name evidence="1" type="ORF">ACFSUN_16940</name>
</gene>
<keyword evidence="2" id="KW-1185">Reference proteome</keyword>
<dbReference type="Proteomes" id="UP001597451">
    <property type="component" value="Unassembled WGS sequence"/>
</dbReference>
<proteinExistence type="predicted"/>
<dbReference type="Gene3D" id="1.10.10.60">
    <property type="entry name" value="Homeodomain-like"/>
    <property type="match status" value="1"/>
</dbReference>
<dbReference type="EMBL" id="JBHUMX010000042">
    <property type="protein sequence ID" value="MFD2630466.1"/>
    <property type="molecule type" value="Genomic_DNA"/>
</dbReference>
<accession>A0ABW5Q522</accession>
<protein>
    <submittedName>
        <fullName evidence="1">DNA-binding response regulator</fullName>
    </submittedName>
</protein>